<proteinExistence type="predicted"/>
<evidence type="ECO:0000313" key="1">
    <source>
        <dbReference type="EMBL" id="KAK8483092.1"/>
    </source>
</evidence>
<name>A0ABR1ZRP4_9ROSI</name>
<reference evidence="1 2" key="1">
    <citation type="journal article" date="2024" name="G3 (Bethesda)">
        <title>Genome assembly of Hibiscus sabdariffa L. provides insights into metabolisms of medicinal natural products.</title>
        <authorList>
            <person name="Kim T."/>
        </authorList>
    </citation>
    <scope>NUCLEOTIDE SEQUENCE [LARGE SCALE GENOMIC DNA]</scope>
    <source>
        <strain evidence="1">TK-2024</strain>
        <tissue evidence="1">Old leaves</tissue>
    </source>
</reference>
<gene>
    <name evidence="1" type="ORF">V6N12_074481</name>
</gene>
<dbReference type="Proteomes" id="UP001472677">
    <property type="component" value="Unassembled WGS sequence"/>
</dbReference>
<keyword evidence="2" id="KW-1185">Reference proteome</keyword>
<sequence length="147" mass="17025">MRCKIITCCLRLWGLDTCKETCHLYDNLAYFEPNFQFPSLPEEPLGILSSAAVNVRVDDTPRLLYQYPVVKVHSNQCDRHIGERFTEPANVPVLHSEYLIHYFGREAICIIVPQARKLSSTIMDTFKSEFTKNARKNKCRCFCSFLV</sequence>
<comment type="caution">
    <text evidence="1">The sequence shown here is derived from an EMBL/GenBank/DDBJ whole genome shotgun (WGS) entry which is preliminary data.</text>
</comment>
<protein>
    <submittedName>
        <fullName evidence="1">Uncharacterized protein</fullName>
    </submittedName>
</protein>
<accession>A0ABR1ZRP4</accession>
<dbReference type="EMBL" id="JBBPBM010001613">
    <property type="protein sequence ID" value="KAK8483092.1"/>
    <property type="molecule type" value="Genomic_DNA"/>
</dbReference>
<organism evidence="1 2">
    <name type="scientific">Hibiscus sabdariffa</name>
    <name type="common">roselle</name>
    <dbReference type="NCBI Taxonomy" id="183260"/>
    <lineage>
        <taxon>Eukaryota</taxon>
        <taxon>Viridiplantae</taxon>
        <taxon>Streptophyta</taxon>
        <taxon>Embryophyta</taxon>
        <taxon>Tracheophyta</taxon>
        <taxon>Spermatophyta</taxon>
        <taxon>Magnoliopsida</taxon>
        <taxon>eudicotyledons</taxon>
        <taxon>Gunneridae</taxon>
        <taxon>Pentapetalae</taxon>
        <taxon>rosids</taxon>
        <taxon>malvids</taxon>
        <taxon>Malvales</taxon>
        <taxon>Malvaceae</taxon>
        <taxon>Malvoideae</taxon>
        <taxon>Hibiscus</taxon>
    </lineage>
</organism>
<evidence type="ECO:0000313" key="2">
    <source>
        <dbReference type="Proteomes" id="UP001472677"/>
    </source>
</evidence>